<gene>
    <name evidence="1" type="ORF">X975_19855</name>
</gene>
<organism evidence="1 2">
    <name type="scientific">Stegodyphus mimosarum</name>
    <name type="common">African social velvet spider</name>
    <dbReference type="NCBI Taxonomy" id="407821"/>
    <lineage>
        <taxon>Eukaryota</taxon>
        <taxon>Metazoa</taxon>
        <taxon>Ecdysozoa</taxon>
        <taxon>Arthropoda</taxon>
        <taxon>Chelicerata</taxon>
        <taxon>Arachnida</taxon>
        <taxon>Araneae</taxon>
        <taxon>Araneomorphae</taxon>
        <taxon>Entelegynae</taxon>
        <taxon>Eresoidea</taxon>
        <taxon>Eresidae</taxon>
        <taxon>Stegodyphus</taxon>
    </lineage>
</organism>
<dbReference type="OrthoDB" id="1902038at2759"/>
<evidence type="ECO:0000313" key="2">
    <source>
        <dbReference type="Proteomes" id="UP000054359"/>
    </source>
</evidence>
<dbReference type="PANTHER" id="PTHR35385">
    <property type="entry name" value="PROTEIN B, PUTATIVE-RELATED-RELATED"/>
    <property type="match status" value="1"/>
</dbReference>
<dbReference type="EMBL" id="KL866917">
    <property type="protein sequence ID" value="KFM83526.1"/>
    <property type="molecule type" value="Genomic_DNA"/>
</dbReference>
<name>A0A087V1N7_STEMI</name>
<feature type="non-terminal residue" evidence="1">
    <location>
        <position position="128"/>
    </location>
</feature>
<dbReference type="AlphaFoldDB" id="A0A087V1N7"/>
<reference evidence="1 2" key="1">
    <citation type="submission" date="2013-11" db="EMBL/GenBank/DDBJ databases">
        <title>Genome sequencing of Stegodyphus mimosarum.</title>
        <authorList>
            <person name="Bechsgaard J."/>
        </authorList>
    </citation>
    <scope>NUCLEOTIDE SEQUENCE [LARGE SCALE GENOMIC DNA]</scope>
</reference>
<protein>
    <submittedName>
        <fullName evidence="1">Uncharacterized protein</fullName>
    </submittedName>
</protein>
<evidence type="ECO:0000313" key="1">
    <source>
        <dbReference type="EMBL" id="KFM83526.1"/>
    </source>
</evidence>
<accession>A0A087V1N7</accession>
<sequence>MTGNLREIFDEYIMSIGLPYSVATFEATGEEQFTAELNVNLINFGGTSLSSKCDTFVEKFSEVSKTNWIVRKTYPELKSLYKKLYVCHHSDFNKKALAAASSNKFRERNQNCKASMCIKIMKHPQDFP</sequence>
<dbReference type="Proteomes" id="UP000054359">
    <property type="component" value="Unassembled WGS sequence"/>
</dbReference>
<proteinExistence type="predicted"/>
<dbReference type="PANTHER" id="PTHR35385:SF2">
    <property type="entry name" value="PROTEIN B, PUTATIVE-RELATED"/>
    <property type="match status" value="1"/>
</dbReference>
<keyword evidence="2" id="KW-1185">Reference proteome</keyword>